<comment type="caution">
    <text evidence="8">The sequence shown here is derived from an EMBL/GenBank/DDBJ whole genome shotgun (WGS) entry which is preliminary data.</text>
</comment>
<feature type="domain" description="RNA polymerase sigma-70 region 2" evidence="6">
    <location>
        <begin position="20"/>
        <end position="89"/>
    </location>
</feature>
<sequence length="169" mass="20013">MDKQILQAIRQKQELGVTLLLEHYGGLLNAIVRKYIAGRPQEMEECMADIVVAIWYHIDDFDATKNDFKNWIAVIAKFKAIDRLRKIERQQTTVELPEQLATTQDVELDWHTILRQLPQKEQEIFQKYYFEGLAAKEIAQHYQTKASWVHNKLSRSRQKLRTLFLKDEV</sequence>
<evidence type="ECO:0000256" key="5">
    <source>
        <dbReference type="ARBA" id="ARBA00023163"/>
    </source>
</evidence>
<evidence type="ECO:0000313" key="8">
    <source>
        <dbReference type="EMBL" id="KOY83505.1"/>
    </source>
</evidence>
<comment type="similarity">
    <text evidence="1">Belongs to the sigma-70 factor family. ECF subfamily.</text>
</comment>
<evidence type="ECO:0000259" key="6">
    <source>
        <dbReference type="Pfam" id="PF04542"/>
    </source>
</evidence>
<dbReference type="PANTHER" id="PTHR43133:SF8">
    <property type="entry name" value="RNA POLYMERASE SIGMA FACTOR HI_1459-RELATED"/>
    <property type="match status" value="1"/>
</dbReference>
<evidence type="ECO:0008006" key="10">
    <source>
        <dbReference type="Google" id="ProtNLM"/>
    </source>
</evidence>
<dbReference type="InterPro" id="IPR039425">
    <property type="entry name" value="RNA_pol_sigma-70-like"/>
</dbReference>
<evidence type="ECO:0000313" key="9">
    <source>
        <dbReference type="Proteomes" id="UP000037977"/>
    </source>
</evidence>
<feature type="domain" description="RNA polymerase sigma factor 70 region 4 type 2" evidence="7">
    <location>
        <begin position="110"/>
        <end position="160"/>
    </location>
</feature>
<dbReference type="CDD" id="cd06171">
    <property type="entry name" value="Sigma70_r4"/>
    <property type="match status" value="1"/>
</dbReference>
<reference evidence="8 9" key="1">
    <citation type="submission" date="2015-07" db="EMBL/GenBank/DDBJ databases">
        <title>Genome sequencing project for genomic taxonomy and phylogenomics of Bacillus-like bacteria.</title>
        <authorList>
            <person name="Liu B."/>
            <person name="Wang J."/>
            <person name="Zhu Y."/>
            <person name="Liu G."/>
            <person name="Chen Q."/>
            <person name="Chen Z."/>
            <person name="Che J."/>
            <person name="Ge C."/>
            <person name="Shi H."/>
            <person name="Pan Z."/>
            <person name="Liu X."/>
        </authorList>
    </citation>
    <scope>NUCLEOTIDE SEQUENCE [LARGE SCALE GENOMIC DNA]</scope>
    <source>
        <strain evidence="8 9">DSM 54</strain>
    </source>
</reference>
<dbReference type="Proteomes" id="UP000037977">
    <property type="component" value="Unassembled WGS sequence"/>
</dbReference>
<gene>
    <name evidence="8" type="ORF">ADM90_09665</name>
</gene>
<dbReference type="SUPFAM" id="SSF88659">
    <property type="entry name" value="Sigma3 and sigma4 domains of RNA polymerase sigma factors"/>
    <property type="match status" value="1"/>
</dbReference>
<dbReference type="InterPro" id="IPR013249">
    <property type="entry name" value="RNA_pol_sigma70_r4_t2"/>
</dbReference>
<accession>A0A0N0CWQ8</accession>
<evidence type="ECO:0000259" key="7">
    <source>
        <dbReference type="Pfam" id="PF08281"/>
    </source>
</evidence>
<keyword evidence="4" id="KW-0238">DNA-binding</keyword>
<dbReference type="RefSeq" id="WP_053994750.1">
    <property type="nucleotide sequence ID" value="NZ_CP065643.1"/>
</dbReference>
<dbReference type="Pfam" id="PF04542">
    <property type="entry name" value="Sigma70_r2"/>
    <property type="match status" value="1"/>
</dbReference>
<dbReference type="EMBL" id="LGCI01000005">
    <property type="protein sequence ID" value="KOY83505.1"/>
    <property type="molecule type" value="Genomic_DNA"/>
</dbReference>
<dbReference type="InterPro" id="IPR013325">
    <property type="entry name" value="RNA_pol_sigma_r2"/>
</dbReference>
<dbReference type="PATRIC" id="fig|33935.3.peg.1436"/>
<evidence type="ECO:0000256" key="1">
    <source>
        <dbReference type="ARBA" id="ARBA00010641"/>
    </source>
</evidence>
<evidence type="ECO:0000256" key="4">
    <source>
        <dbReference type="ARBA" id="ARBA00023125"/>
    </source>
</evidence>
<keyword evidence="3" id="KW-0731">Sigma factor</keyword>
<dbReference type="GO" id="GO:0006352">
    <property type="term" value="P:DNA-templated transcription initiation"/>
    <property type="evidence" value="ECO:0007669"/>
    <property type="project" value="InterPro"/>
</dbReference>
<dbReference type="Gene3D" id="1.10.1740.10">
    <property type="match status" value="1"/>
</dbReference>
<evidence type="ECO:0000256" key="2">
    <source>
        <dbReference type="ARBA" id="ARBA00023015"/>
    </source>
</evidence>
<dbReference type="AlphaFoldDB" id="A0A0N0CWQ8"/>
<name>A0A0N0CWQ8_9BACI</name>
<keyword evidence="5" id="KW-0804">Transcription</keyword>
<dbReference type="Pfam" id="PF08281">
    <property type="entry name" value="Sigma70_r4_2"/>
    <property type="match status" value="1"/>
</dbReference>
<dbReference type="InterPro" id="IPR007627">
    <property type="entry name" value="RNA_pol_sigma70_r2"/>
</dbReference>
<dbReference type="PANTHER" id="PTHR43133">
    <property type="entry name" value="RNA POLYMERASE ECF-TYPE SIGMA FACTO"/>
    <property type="match status" value="1"/>
</dbReference>
<dbReference type="NCBIfam" id="TIGR02937">
    <property type="entry name" value="sigma70-ECF"/>
    <property type="match status" value="1"/>
</dbReference>
<dbReference type="GO" id="GO:0016987">
    <property type="term" value="F:sigma factor activity"/>
    <property type="evidence" value="ECO:0007669"/>
    <property type="project" value="UniProtKB-KW"/>
</dbReference>
<dbReference type="OrthoDB" id="2678696at2"/>
<dbReference type="GO" id="GO:0003677">
    <property type="term" value="F:DNA binding"/>
    <property type="evidence" value="ECO:0007669"/>
    <property type="project" value="UniProtKB-KW"/>
</dbReference>
<dbReference type="InterPro" id="IPR013324">
    <property type="entry name" value="RNA_pol_sigma_r3/r4-like"/>
</dbReference>
<dbReference type="SUPFAM" id="SSF88946">
    <property type="entry name" value="Sigma2 domain of RNA polymerase sigma factors"/>
    <property type="match status" value="1"/>
</dbReference>
<organism evidence="8 9">
    <name type="scientific">Lysinibacillus macroides</name>
    <dbReference type="NCBI Taxonomy" id="33935"/>
    <lineage>
        <taxon>Bacteria</taxon>
        <taxon>Bacillati</taxon>
        <taxon>Bacillota</taxon>
        <taxon>Bacilli</taxon>
        <taxon>Bacillales</taxon>
        <taxon>Bacillaceae</taxon>
        <taxon>Lysinibacillus</taxon>
    </lineage>
</organism>
<keyword evidence="2" id="KW-0805">Transcription regulation</keyword>
<dbReference type="InterPro" id="IPR036388">
    <property type="entry name" value="WH-like_DNA-bd_sf"/>
</dbReference>
<keyword evidence="9" id="KW-1185">Reference proteome</keyword>
<proteinExistence type="inferred from homology"/>
<protein>
    <recommendedName>
        <fullName evidence="10">RNA polymerase sigma70 factor</fullName>
    </recommendedName>
</protein>
<dbReference type="STRING" id="33935.ADM90_09665"/>
<dbReference type="InterPro" id="IPR014284">
    <property type="entry name" value="RNA_pol_sigma-70_dom"/>
</dbReference>
<dbReference type="Gene3D" id="1.10.10.10">
    <property type="entry name" value="Winged helix-like DNA-binding domain superfamily/Winged helix DNA-binding domain"/>
    <property type="match status" value="1"/>
</dbReference>
<evidence type="ECO:0000256" key="3">
    <source>
        <dbReference type="ARBA" id="ARBA00023082"/>
    </source>
</evidence>